<reference evidence="2 3" key="1">
    <citation type="journal article" date="2013" name="Mar. Genomics">
        <title>Expression of sulfatases in Rhodopirellula baltica and the diversity of sulfatases in the genus Rhodopirellula.</title>
        <authorList>
            <person name="Wegner C.E."/>
            <person name="Richter-Heitmann T."/>
            <person name="Klindworth A."/>
            <person name="Klockow C."/>
            <person name="Richter M."/>
            <person name="Achstetter T."/>
            <person name="Glockner F.O."/>
            <person name="Harder J."/>
        </authorList>
    </citation>
    <scope>NUCLEOTIDE SEQUENCE [LARGE SCALE GENOMIC DNA]</scope>
    <source>
        <strain evidence="2 3">SH398</strain>
    </source>
</reference>
<dbReference type="OrthoDB" id="227605at2"/>
<proteinExistence type="predicted"/>
<dbReference type="PATRIC" id="fig|1263868.3.peg.3087"/>
<keyword evidence="1" id="KW-0472">Membrane</keyword>
<keyword evidence="1" id="KW-1133">Transmembrane helix</keyword>
<accession>M5S4N5</accession>
<feature type="transmembrane region" description="Helical" evidence="1">
    <location>
        <begin position="65"/>
        <end position="83"/>
    </location>
</feature>
<dbReference type="RefSeq" id="WP_008667080.1">
    <property type="nucleotide sequence ID" value="NZ_ANOF01000089.1"/>
</dbReference>
<evidence type="ECO:0000256" key="1">
    <source>
        <dbReference type="SAM" id="Phobius"/>
    </source>
</evidence>
<sequence length="574" mass="65362">MNENIHNRMTDSDITDDERAFRTLMMDSNVPPIKAPEKLANAVRRKLPGSATIDSFGRHSQRLRWIMSSAAMVAIVLVCVALWPTHQQAWGEVVKTLQDMPWIRLVGELKQDKMEVWMSLQRDVAAQRSKELSRFDDYRTGVRYEFSAEEQLIYRVPINDERAFNSISSVFASIFRQDDQVGDEFAGNRIVSQTRQSVQDSGKKWIDYELTLQTLPGVSSKVVIRVDPETNLPVSMRFQEDVDHALNMKIDYPETGPQDIYAIGVPRDARVVDRMPTRNLKRIAEILDRNRRELDNYVAAYGFVPNSPQALIYRSGDQWRTASCSPTRDLFKSNREYGAFLAEQPPANEGELRSWWKTRLSHYTIVADMLCDGRTVYHASYENPASPVFEPFQSVRAGDGHSIAQTMGNAGNMPEFHVYPDLNSYVQIEMTLTKDPTDGPEGSILVTRSYLSEHQTSKYWLNPKLGYAAVQAQHSLRQIDENKPNVTPAEQQQTYRFENFKQSPRGIWYPTVIVRSNAIGPQQTEAELSAGATATSSDDRTYYHLDFTTELSSDLFKHTSGTVFVPLDKNSTDE</sequence>
<name>M5S4N5_9BACT</name>
<organism evidence="2 3">
    <name type="scientific">Rhodopirellula europaea SH398</name>
    <dbReference type="NCBI Taxonomy" id="1263868"/>
    <lineage>
        <taxon>Bacteria</taxon>
        <taxon>Pseudomonadati</taxon>
        <taxon>Planctomycetota</taxon>
        <taxon>Planctomycetia</taxon>
        <taxon>Pirellulales</taxon>
        <taxon>Pirellulaceae</taxon>
        <taxon>Rhodopirellula</taxon>
    </lineage>
</organism>
<evidence type="ECO:0000313" key="3">
    <source>
        <dbReference type="Proteomes" id="UP000011996"/>
    </source>
</evidence>
<evidence type="ECO:0000313" key="2">
    <source>
        <dbReference type="EMBL" id="EMI26593.1"/>
    </source>
</evidence>
<dbReference type="STRING" id="1263868.RESH_02853"/>
<dbReference type="EMBL" id="ANOF01000089">
    <property type="protein sequence ID" value="EMI26593.1"/>
    <property type="molecule type" value="Genomic_DNA"/>
</dbReference>
<keyword evidence="1" id="KW-0812">Transmembrane</keyword>
<dbReference type="Proteomes" id="UP000011996">
    <property type="component" value="Unassembled WGS sequence"/>
</dbReference>
<protein>
    <submittedName>
        <fullName evidence="2">Uncharacterized protein</fullName>
    </submittedName>
</protein>
<comment type="caution">
    <text evidence="2">The sequence shown here is derived from an EMBL/GenBank/DDBJ whole genome shotgun (WGS) entry which is preliminary data.</text>
</comment>
<gene>
    <name evidence="2" type="ORF">RESH_02853</name>
</gene>
<dbReference type="AlphaFoldDB" id="M5S4N5"/>